<name>A0A2W7JVS7_9FLAO</name>
<dbReference type="PROSITE" id="PS51186">
    <property type="entry name" value="GNAT"/>
    <property type="match status" value="1"/>
</dbReference>
<dbReference type="InterPro" id="IPR000182">
    <property type="entry name" value="GNAT_dom"/>
</dbReference>
<dbReference type="EMBL" id="QKYV01000005">
    <property type="protein sequence ID" value="PZW39560.1"/>
    <property type="molecule type" value="Genomic_DNA"/>
</dbReference>
<comment type="caution">
    <text evidence="2">The sequence shown here is derived from an EMBL/GenBank/DDBJ whole genome shotgun (WGS) entry which is preliminary data.</text>
</comment>
<evidence type="ECO:0000313" key="2">
    <source>
        <dbReference type="EMBL" id="PZW39560.1"/>
    </source>
</evidence>
<dbReference type="PANTHER" id="PTHR13355">
    <property type="entry name" value="GLUCOSAMINE 6-PHOSPHATE N-ACETYLTRANSFERASE"/>
    <property type="match status" value="1"/>
</dbReference>
<dbReference type="GO" id="GO:0008080">
    <property type="term" value="F:N-acetyltransferase activity"/>
    <property type="evidence" value="ECO:0007669"/>
    <property type="project" value="TreeGrafter"/>
</dbReference>
<dbReference type="Pfam" id="PF00583">
    <property type="entry name" value="Acetyltransf_1"/>
    <property type="match status" value="1"/>
</dbReference>
<dbReference type="CDD" id="cd04301">
    <property type="entry name" value="NAT_SF"/>
    <property type="match status" value="1"/>
</dbReference>
<dbReference type="SUPFAM" id="SSF55729">
    <property type="entry name" value="Acyl-CoA N-acyltransferases (Nat)"/>
    <property type="match status" value="1"/>
</dbReference>
<keyword evidence="2" id="KW-0808">Transferase</keyword>
<evidence type="ECO:0000259" key="1">
    <source>
        <dbReference type="PROSITE" id="PS51186"/>
    </source>
</evidence>
<dbReference type="InterPro" id="IPR039143">
    <property type="entry name" value="GNPNAT1-like"/>
</dbReference>
<accession>A0A2W7JVS7</accession>
<proteinExistence type="predicted"/>
<feature type="domain" description="N-acetyltransferase" evidence="1">
    <location>
        <begin position="1"/>
        <end position="148"/>
    </location>
</feature>
<sequence>MLNIQIKEVESNTVLPIRQKVLRDGKALEFCKMPGDDDNSTIHLGVYFNNVLAGIATLMIDDHPDFSFKNSQLRLRGMAVLPDYQKKQLGNLLLEKAIQIAKSQNYKILWFNAREIAVGFYQKFGFSIKGNVFIIEDVGPHFLMYKSL</sequence>
<dbReference type="Proteomes" id="UP000249542">
    <property type="component" value="Unassembled WGS sequence"/>
</dbReference>
<dbReference type="InterPro" id="IPR016181">
    <property type="entry name" value="Acyl_CoA_acyltransferase"/>
</dbReference>
<protein>
    <submittedName>
        <fullName evidence="2">Acetyltransferase (GNAT) family protein</fullName>
    </submittedName>
</protein>
<dbReference type="AlphaFoldDB" id="A0A2W7JVS7"/>
<dbReference type="PANTHER" id="PTHR13355:SF22">
    <property type="entry name" value="SLL0786 PROTEIN"/>
    <property type="match status" value="1"/>
</dbReference>
<reference evidence="2 3" key="1">
    <citation type="submission" date="2018-06" db="EMBL/GenBank/DDBJ databases">
        <title>Genomic Encyclopedia of Archaeal and Bacterial Type Strains, Phase II (KMG-II): from individual species to whole genera.</title>
        <authorList>
            <person name="Goeker M."/>
        </authorList>
    </citation>
    <scope>NUCLEOTIDE SEQUENCE [LARGE SCALE GENOMIC DNA]</scope>
    <source>
        <strain evidence="2 3">DSM 15361</strain>
    </source>
</reference>
<gene>
    <name evidence="2" type="ORF">LX95_01917</name>
</gene>
<organism evidence="2 3">
    <name type="scientific">Mesonia algae</name>
    <dbReference type="NCBI Taxonomy" id="213248"/>
    <lineage>
        <taxon>Bacteria</taxon>
        <taxon>Pseudomonadati</taxon>
        <taxon>Bacteroidota</taxon>
        <taxon>Flavobacteriia</taxon>
        <taxon>Flavobacteriales</taxon>
        <taxon>Flavobacteriaceae</taxon>
        <taxon>Mesonia</taxon>
    </lineage>
</organism>
<evidence type="ECO:0000313" key="3">
    <source>
        <dbReference type="Proteomes" id="UP000249542"/>
    </source>
</evidence>
<keyword evidence="3" id="KW-1185">Reference proteome</keyword>
<dbReference type="Gene3D" id="3.40.630.30">
    <property type="match status" value="1"/>
</dbReference>